<sequence length="133" mass="15084">MKPCYDNVAWGQVKNGWGKLNRSSATTSDVIFKDIRPAGEFSKIFIQSKTSDNRTKLIGGDTWRVYVRGPSSVAATVFDHNNGTYEALFLITEPGVYQLLIYLDYSLCDGFKDPPRDWFIKGNFLGRISKKDF</sequence>
<dbReference type="SUPFAM" id="SSF81296">
    <property type="entry name" value="E set domains"/>
    <property type="match status" value="1"/>
</dbReference>
<dbReference type="InterPro" id="IPR017868">
    <property type="entry name" value="Filamin/ABP280_repeat-like"/>
</dbReference>
<dbReference type="OrthoDB" id="5978576at2759"/>
<dbReference type="PROSITE" id="PS50194">
    <property type="entry name" value="FILAMIN_REPEAT"/>
    <property type="match status" value="1"/>
</dbReference>
<comment type="caution">
    <text evidence="2">The sequence shown here is derived from an EMBL/GenBank/DDBJ whole genome shotgun (WGS) entry which is preliminary data.</text>
</comment>
<dbReference type="Proteomes" id="UP001163046">
    <property type="component" value="Unassembled WGS sequence"/>
</dbReference>
<gene>
    <name evidence="2" type="ORF">OS493_007543</name>
</gene>
<evidence type="ECO:0000313" key="3">
    <source>
        <dbReference type="Proteomes" id="UP001163046"/>
    </source>
</evidence>
<dbReference type="PANTHER" id="PTHR16165">
    <property type="entry name" value="NXPE FAMILY MEMBER"/>
    <property type="match status" value="1"/>
</dbReference>
<dbReference type="Gene3D" id="2.60.40.10">
    <property type="entry name" value="Immunoglobulins"/>
    <property type="match status" value="1"/>
</dbReference>
<dbReference type="InterPro" id="IPR014756">
    <property type="entry name" value="Ig_E-set"/>
</dbReference>
<evidence type="ECO:0000313" key="2">
    <source>
        <dbReference type="EMBL" id="KAJ7374437.1"/>
    </source>
</evidence>
<reference evidence="2" key="1">
    <citation type="submission" date="2023-01" db="EMBL/GenBank/DDBJ databases">
        <title>Genome assembly of the deep-sea coral Lophelia pertusa.</title>
        <authorList>
            <person name="Herrera S."/>
            <person name="Cordes E."/>
        </authorList>
    </citation>
    <scope>NUCLEOTIDE SEQUENCE</scope>
    <source>
        <strain evidence="2">USNM1676648</strain>
        <tissue evidence="2">Polyp</tissue>
    </source>
</reference>
<name>A0A9W9Z3L3_9CNID</name>
<protein>
    <submittedName>
        <fullName evidence="2">Uncharacterized protein</fullName>
    </submittedName>
</protein>
<evidence type="ECO:0000256" key="1">
    <source>
        <dbReference type="PROSITE-ProRule" id="PRU00087"/>
    </source>
</evidence>
<dbReference type="AlphaFoldDB" id="A0A9W9Z3L3"/>
<keyword evidence="3" id="KW-1185">Reference proteome</keyword>
<dbReference type="EMBL" id="MU826828">
    <property type="protein sequence ID" value="KAJ7374437.1"/>
    <property type="molecule type" value="Genomic_DNA"/>
</dbReference>
<dbReference type="PANTHER" id="PTHR16165:SF5">
    <property type="entry name" value="NXPE FAMILY MEMBER 3"/>
    <property type="match status" value="1"/>
</dbReference>
<organism evidence="2 3">
    <name type="scientific">Desmophyllum pertusum</name>
    <dbReference type="NCBI Taxonomy" id="174260"/>
    <lineage>
        <taxon>Eukaryota</taxon>
        <taxon>Metazoa</taxon>
        <taxon>Cnidaria</taxon>
        <taxon>Anthozoa</taxon>
        <taxon>Hexacorallia</taxon>
        <taxon>Scleractinia</taxon>
        <taxon>Caryophylliina</taxon>
        <taxon>Caryophylliidae</taxon>
        <taxon>Desmophyllum</taxon>
    </lineage>
</organism>
<proteinExistence type="predicted"/>
<dbReference type="InterPro" id="IPR013783">
    <property type="entry name" value="Ig-like_fold"/>
</dbReference>
<feature type="repeat" description="Filamin" evidence="1">
    <location>
        <begin position="38"/>
        <end position="120"/>
    </location>
</feature>
<accession>A0A9W9Z3L3</accession>